<evidence type="ECO:0000256" key="3">
    <source>
        <dbReference type="ARBA" id="ARBA00022670"/>
    </source>
</evidence>
<evidence type="ECO:0000256" key="5">
    <source>
        <dbReference type="ARBA" id="ARBA00022801"/>
    </source>
</evidence>
<keyword evidence="8" id="KW-0564">Palmitate</keyword>
<dbReference type="InterPro" id="IPR038765">
    <property type="entry name" value="Papain-like_cys_pep_sf"/>
</dbReference>
<dbReference type="GO" id="GO:0006508">
    <property type="term" value="P:proteolysis"/>
    <property type="evidence" value="ECO:0007669"/>
    <property type="project" value="UniProtKB-KW"/>
</dbReference>
<proteinExistence type="inferred from homology"/>
<dbReference type="InterPro" id="IPR000064">
    <property type="entry name" value="NLP_P60_dom"/>
</dbReference>
<evidence type="ECO:0000256" key="9">
    <source>
        <dbReference type="ARBA" id="ARBA00023288"/>
    </source>
</evidence>
<feature type="signal peptide" evidence="10">
    <location>
        <begin position="1"/>
        <end position="21"/>
    </location>
</feature>
<keyword evidence="9" id="KW-0449">Lipoprotein</keyword>
<keyword evidence="5" id="KW-0378">Hydrolase</keyword>
<evidence type="ECO:0000256" key="7">
    <source>
        <dbReference type="ARBA" id="ARBA00023136"/>
    </source>
</evidence>
<keyword evidence="3" id="KW-0645">Protease</keyword>
<dbReference type="InterPro" id="IPR052062">
    <property type="entry name" value="Murein_DD/LD_carboxypeptidase"/>
</dbReference>
<accession>A0A0A2XBH5</accession>
<dbReference type="PROSITE" id="PS51257">
    <property type="entry name" value="PROKAR_LIPOPROTEIN"/>
    <property type="match status" value="1"/>
</dbReference>
<dbReference type="Proteomes" id="UP000030418">
    <property type="component" value="Unassembled WGS sequence"/>
</dbReference>
<evidence type="ECO:0000256" key="4">
    <source>
        <dbReference type="ARBA" id="ARBA00022729"/>
    </source>
</evidence>
<name>A0A0A2XBH5_9PAST</name>
<reference evidence="12 13" key="1">
    <citation type="submission" date="2014-08" db="EMBL/GenBank/DDBJ databases">
        <title>Chaperone-usher fimbriae in a diverse selection of Gallibacterium genomes.</title>
        <authorList>
            <person name="Kudirkiene E."/>
            <person name="Bager R.J."/>
            <person name="Johnson T.J."/>
            <person name="Bojesen A.M."/>
        </authorList>
    </citation>
    <scope>NUCLEOTIDE SEQUENCE [LARGE SCALE GENOMIC DNA]</scope>
    <source>
        <strain evidence="12 13">CCM5976</strain>
    </source>
</reference>
<keyword evidence="6" id="KW-0788">Thiol protease</keyword>
<keyword evidence="4 10" id="KW-0732">Signal</keyword>
<evidence type="ECO:0000256" key="8">
    <source>
        <dbReference type="ARBA" id="ARBA00023139"/>
    </source>
</evidence>
<keyword evidence="7" id="KW-0472">Membrane</keyword>
<gene>
    <name evidence="12" type="ORF">P375_11865</name>
</gene>
<dbReference type="GO" id="GO:0016020">
    <property type="term" value="C:membrane"/>
    <property type="evidence" value="ECO:0007669"/>
    <property type="project" value="UniProtKB-SubCell"/>
</dbReference>
<dbReference type="RefSeq" id="WP_013744942.1">
    <property type="nucleotide sequence ID" value="NZ_JPXY01000070.1"/>
</dbReference>
<dbReference type="Gene3D" id="3.90.1720.10">
    <property type="entry name" value="endopeptidase domain like (from Nostoc punctiforme)"/>
    <property type="match status" value="1"/>
</dbReference>
<organism evidence="12 13">
    <name type="scientific">Gallibacterium genomosp. 2</name>
    <dbReference type="NCBI Taxonomy" id="155517"/>
    <lineage>
        <taxon>Bacteria</taxon>
        <taxon>Pseudomonadati</taxon>
        <taxon>Pseudomonadota</taxon>
        <taxon>Gammaproteobacteria</taxon>
        <taxon>Pasteurellales</taxon>
        <taxon>Pasteurellaceae</taxon>
        <taxon>Gallibacterium</taxon>
    </lineage>
</organism>
<comment type="caution">
    <text evidence="12">The sequence shown here is derived from an EMBL/GenBank/DDBJ whole genome shotgun (WGS) entry which is preliminary data.</text>
</comment>
<evidence type="ECO:0000259" key="11">
    <source>
        <dbReference type="PROSITE" id="PS51935"/>
    </source>
</evidence>
<evidence type="ECO:0000256" key="2">
    <source>
        <dbReference type="ARBA" id="ARBA00007074"/>
    </source>
</evidence>
<dbReference type="PANTHER" id="PTHR47360:SF3">
    <property type="entry name" value="MUREIN DD-ENDOPEPTIDASE MEPS_MUREIN LD-CARBOXYPEPTIDASE"/>
    <property type="match status" value="1"/>
</dbReference>
<dbReference type="AlphaFoldDB" id="A0A0A2XBH5"/>
<dbReference type="EMBL" id="JPXY01000070">
    <property type="protein sequence ID" value="KGQ29716.1"/>
    <property type="molecule type" value="Genomic_DNA"/>
</dbReference>
<dbReference type="GeneID" id="77263228"/>
<dbReference type="PANTHER" id="PTHR47360">
    <property type="entry name" value="MUREIN DD-ENDOPEPTIDASE MEPS/MUREIN LD-CARBOXYPEPTIDASE"/>
    <property type="match status" value="1"/>
</dbReference>
<protein>
    <submittedName>
        <fullName evidence="12">Endopeptidase</fullName>
    </submittedName>
</protein>
<sequence>MFYRILVSVCFLLLAACSSHPGTQSASTFSEDDDPIQALILKTNAKERVIINKKLNNFYQEWIGVRYKLGGTGKDGIDCSAFVQTAFAEKFHISLPRSTSEQKSLGYKIQKGQLKQGDLVFFRKNRHVGIYLGDDLFIHSSTSQGVTISSLNEDYWLRTYTQSRRVLN</sequence>
<evidence type="ECO:0000313" key="12">
    <source>
        <dbReference type="EMBL" id="KGQ29716.1"/>
    </source>
</evidence>
<evidence type="ECO:0000256" key="6">
    <source>
        <dbReference type="ARBA" id="ARBA00022807"/>
    </source>
</evidence>
<feature type="chain" id="PRO_5001997008" evidence="10">
    <location>
        <begin position="22"/>
        <end position="168"/>
    </location>
</feature>
<evidence type="ECO:0000313" key="13">
    <source>
        <dbReference type="Proteomes" id="UP000030418"/>
    </source>
</evidence>
<dbReference type="Pfam" id="PF00877">
    <property type="entry name" value="NLPC_P60"/>
    <property type="match status" value="1"/>
</dbReference>
<comment type="similarity">
    <text evidence="2">Belongs to the peptidase C40 family.</text>
</comment>
<keyword evidence="13" id="KW-1185">Reference proteome</keyword>
<evidence type="ECO:0000256" key="1">
    <source>
        <dbReference type="ARBA" id="ARBA00004635"/>
    </source>
</evidence>
<dbReference type="GO" id="GO:0008234">
    <property type="term" value="F:cysteine-type peptidase activity"/>
    <property type="evidence" value="ECO:0007669"/>
    <property type="project" value="UniProtKB-KW"/>
</dbReference>
<comment type="subcellular location">
    <subcellularLocation>
        <location evidence="1">Membrane</location>
        <topology evidence="1">Lipid-anchor</topology>
    </subcellularLocation>
</comment>
<feature type="domain" description="NlpC/P60" evidence="11">
    <location>
        <begin position="49"/>
        <end position="167"/>
    </location>
</feature>
<dbReference type="SUPFAM" id="SSF54001">
    <property type="entry name" value="Cysteine proteinases"/>
    <property type="match status" value="1"/>
</dbReference>
<dbReference type="PROSITE" id="PS51935">
    <property type="entry name" value="NLPC_P60"/>
    <property type="match status" value="1"/>
</dbReference>
<evidence type="ECO:0000256" key="10">
    <source>
        <dbReference type="SAM" id="SignalP"/>
    </source>
</evidence>